<evidence type="ECO:0000313" key="8">
    <source>
        <dbReference type="EMBL" id="GAF90683.1"/>
    </source>
</evidence>
<dbReference type="InterPro" id="IPR023214">
    <property type="entry name" value="HAD_sf"/>
</dbReference>
<dbReference type="GO" id="GO:0016020">
    <property type="term" value="C:membrane"/>
    <property type="evidence" value="ECO:0007669"/>
    <property type="project" value="UniProtKB-SubCell"/>
</dbReference>
<comment type="caution">
    <text evidence="8">The sequence shown here is derived from an EMBL/GenBank/DDBJ whole genome shotgun (WGS) entry which is preliminary data.</text>
</comment>
<dbReference type="Gene3D" id="2.70.150.10">
    <property type="entry name" value="Calcium-transporting ATPase, cytoplasmic transduction domain A"/>
    <property type="match status" value="1"/>
</dbReference>
<dbReference type="InterPro" id="IPR023298">
    <property type="entry name" value="ATPase_P-typ_TM_dom_sf"/>
</dbReference>
<evidence type="ECO:0000256" key="6">
    <source>
        <dbReference type="SAM" id="Phobius"/>
    </source>
</evidence>
<proteinExistence type="inferred from homology"/>
<comment type="similarity">
    <text evidence="2">Belongs to the cation transport ATPase (P-type) (TC 3.A.3) family. Type IB subfamily.</text>
</comment>
<name>X0TAY5_9ZZZZ</name>
<dbReference type="PROSITE" id="PS00154">
    <property type="entry name" value="ATPASE_E1_E2"/>
    <property type="match status" value="1"/>
</dbReference>
<dbReference type="AlphaFoldDB" id="X0TAY5"/>
<dbReference type="InterPro" id="IPR059000">
    <property type="entry name" value="ATPase_P-type_domA"/>
</dbReference>
<dbReference type="InterPro" id="IPR018303">
    <property type="entry name" value="ATPase_P-typ_P_site"/>
</dbReference>
<dbReference type="NCBIfam" id="TIGR01494">
    <property type="entry name" value="ATPase_P-type"/>
    <property type="match status" value="1"/>
</dbReference>
<organism evidence="8">
    <name type="scientific">marine sediment metagenome</name>
    <dbReference type="NCBI Taxonomy" id="412755"/>
    <lineage>
        <taxon>unclassified sequences</taxon>
        <taxon>metagenomes</taxon>
        <taxon>ecological metagenomes</taxon>
    </lineage>
</organism>
<dbReference type="InterPro" id="IPR008250">
    <property type="entry name" value="ATPase_P-typ_transduc_dom_A_sf"/>
</dbReference>
<accession>X0TAY5</accession>
<dbReference type="PANTHER" id="PTHR48085">
    <property type="entry name" value="CADMIUM/ZINC-TRANSPORTING ATPASE HMA2-RELATED"/>
    <property type="match status" value="1"/>
</dbReference>
<evidence type="ECO:0000256" key="3">
    <source>
        <dbReference type="ARBA" id="ARBA00022692"/>
    </source>
</evidence>
<keyword evidence="5 6" id="KW-0472">Membrane</keyword>
<keyword evidence="3 6" id="KW-0812">Transmembrane</keyword>
<evidence type="ECO:0000256" key="5">
    <source>
        <dbReference type="ARBA" id="ARBA00023136"/>
    </source>
</evidence>
<dbReference type="InterPro" id="IPR023299">
    <property type="entry name" value="ATPase_P-typ_cyto_dom_N"/>
</dbReference>
<dbReference type="Gene3D" id="3.40.50.1000">
    <property type="entry name" value="HAD superfamily/HAD-like"/>
    <property type="match status" value="1"/>
</dbReference>
<dbReference type="PRINTS" id="PR00119">
    <property type="entry name" value="CATATPASE"/>
</dbReference>
<feature type="domain" description="P-type ATPase A" evidence="7">
    <location>
        <begin position="6"/>
        <end position="98"/>
    </location>
</feature>
<comment type="subcellular location">
    <subcellularLocation>
        <location evidence="1">Membrane</location>
    </subcellularLocation>
</comment>
<dbReference type="InterPro" id="IPR051014">
    <property type="entry name" value="Cation_Transport_ATPase_IB"/>
</dbReference>
<evidence type="ECO:0000256" key="1">
    <source>
        <dbReference type="ARBA" id="ARBA00004370"/>
    </source>
</evidence>
<dbReference type="PANTHER" id="PTHR48085:SF5">
    <property type="entry name" value="CADMIUM_ZINC-TRANSPORTING ATPASE HMA4-RELATED"/>
    <property type="match status" value="1"/>
</dbReference>
<evidence type="ECO:0000256" key="4">
    <source>
        <dbReference type="ARBA" id="ARBA00022989"/>
    </source>
</evidence>
<dbReference type="GO" id="GO:0005524">
    <property type="term" value="F:ATP binding"/>
    <property type="evidence" value="ECO:0007669"/>
    <property type="project" value="InterPro"/>
</dbReference>
<dbReference type="FunFam" id="2.70.150.10:FF:000002">
    <property type="entry name" value="Copper-transporting ATPase 1, putative"/>
    <property type="match status" value="1"/>
</dbReference>
<reference evidence="8" key="1">
    <citation type="journal article" date="2014" name="Front. Microbiol.">
        <title>High frequency of phylogenetically diverse reductive dehalogenase-homologous genes in deep subseafloor sedimentary metagenomes.</title>
        <authorList>
            <person name="Kawai M."/>
            <person name="Futagami T."/>
            <person name="Toyoda A."/>
            <person name="Takaki Y."/>
            <person name="Nishi S."/>
            <person name="Hori S."/>
            <person name="Arai W."/>
            <person name="Tsubouchi T."/>
            <person name="Morono Y."/>
            <person name="Uchiyama I."/>
            <person name="Ito T."/>
            <person name="Fujiyama A."/>
            <person name="Inagaki F."/>
            <person name="Takami H."/>
        </authorList>
    </citation>
    <scope>NUCLEOTIDE SEQUENCE</scope>
    <source>
        <strain evidence="8">Expedition CK06-06</strain>
    </source>
</reference>
<dbReference type="GO" id="GO:0016887">
    <property type="term" value="F:ATP hydrolysis activity"/>
    <property type="evidence" value="ECO:0007669"/>
    <property type="project" value="InterPro"/>
</dbReference>
<protein>
    <recommendedName>
        <fullName evidence="7">P-type ATPase A domain-containing protein</fullName>
    </recommendedName>
</protein>
<feature type="non-terminal residue" evidence="8">
    <location>
        <position position="1"/>
    </location>
</feature>
<dbReference type="GO" id="GO:0015086">
    <property type="term" value="F:cadmium ion transmembrane transporter activity"/>
    <property type="evidence" value="ECO:0007669"/>
    <property type="project" value="TreeGrafter"/>
</dbReference>
<keyword evidence="4 6" id="KW-1133">Transmembrane helix</keyword>
<feature type="transmembrane region" description="Helical" evidence="6">
    <location>
        <begin position="118"/>
        <end position="137"/>
    </location>
</feature>
<dbReference type="SUPFAM" id="SSF81665">
    <property type="entry name" value="Calcium ATPase, transmembrane domain M"/>
    <property type="match status" value="1"/>
</dbReference>
<dbReference type="Gene3D" id="3.40.1110.10">
    <property type="entry name" value="Calcium-transporting ATPase, cytoplasmic domain N"/>
    <property type="match status" value="1"/>
</dbReference>
<dbReference type="SUPFAM" id="SSF81653">
    <property type="entry name" value="Calcium ATPase, transduction domain A"/>
    <property type="match status" value="1"/>
</dbReference>
<feature type="transmembrane region" description="Helical" evidence="6">
    <location>
        <begin position="149"/>
        <end position="173"/>
    </location>
</feature>
<evidence type="ECO:0000259" key="7">
    <source>
        <dbReference type="Pfam" id="PF00122"/>
    </source>
</evidence>
<sequence length="275" mass="28919">PVSLRLLPTGETREVAVARLAIGDRVLVRPGDRIGVDGVVRAGESEVDQAPITGESVPVPKRPGDEVFAGTINTSGALEVEVTRLAADNTLSRMVTLVREAQSRQAPVQRMLDRFARVYTPAVAGAALLVAVVPPLLLGRSFLGVDGWLMRALQMLVIACPCALVISTPVSLVSAMTNAASRGVLIKGGRYLEVLSRVRVFAFDKTGTLTQGRPVITDVVDVCTCGECPEDCGLLHAASVEAQSSHPLARALLAEAEARGVVVPTAQDVTLLSGR</sequence>
<dbReference type="SUPFAM" id="SSF81660">
    <property type="entry name" value="Metal cation-transporting ATPase, ATP-binding domain N"/>
    <property type="match status" value="1"/>
</dbReference>
<dbReference type="Pfam" id="PF00702">
    <property type="entry name" value="Hydrolase"/>
    <property type="match status" value="1"/>
</dbReference>
<feature type="non-terminal residue" evidence="8">
    <location>
        <position position="275"/>
    </location>
</feature>
<evidence type="ECO:0000256" key="2">
    <source>
        <dbReference type="ARBA" id="ARBA00006024"/>
    </source>
</evidence>
<dbReference type="EMBL" id="BARS01019418">
    <property type="protein sequence ID" value="GAF90683.1"/>
    <property type="molecule type" value="Genomic_DNA"/>
</dbReference>
<gene>
    <name evidence="8" type="ORF">S01H1_31473</name>
</gene>
<dbReference type="InterPro" id="IPR001757">
    <property type="entry name" value="P_typ_ATPase"/>
</dbReference>
<dbReference type="Pfam" id="PF00122">
    <property type="entry name" value="E1-E2_ATPase"/>
    <property type="match status" value="1"/>
</dbReference>